<comment type="similarity">
    <text evidence="1">Belongs to the NAD(P)-dependent epimerase/dehydratase family.</text>
</comment>
<dbReference type="InterPro" id="IPR036291">
    <property type="entry name" value="NAD(P)-bd_dom_sf"/>
</dbReference>
<evidence type="ECO:0000259" key="2">
    <source>
        <dbReference type="Pfam" id="PF01370"/>
    </source>
</evidence>
<dbReference type="Proteomes" id="UP000485562">
    <property type="component" value="Unassembled WGS sequence"/>
</dbReference>
<name>A0A1V6C8P3_UNCT6</name>
<dbReference type="EMBL" id="MWDQ01000087">
    <property type="protein sequence ID" value="OQB73287.1"/>
    <property type="molecule type" value="Genomic_DNA"/>
</dbReference>
<dbReference type="GO" id="GO:0003978">
    <property type="term" value="F:UDP-glucose 4-epimerase activity"/>
    <property type="evidence" value="ECO:0007669"/>
    <property type="project" value="UniProtKB-EC"/>
</dbReference>
<dbReference type="Gene3D" id="3.40.50.720">
    <property type="entry name" value="NAD(P)-binding Rossmann-like Domain"/>
    <property type="match status" value="1"/>
</dbReference>
<sequence>MVSNEKILITGATGFIGANLARAFLREGAKVYVFIRRTSNKWRIKDILGDITEYYVDLTHREEVEKIVSHIQPEIIFHTGAYGGYPSQCDCKKIYEANLIGTINLINACSKIGFKIFINTGSSSEYGVKKLPMKENDTLEPISDYGISKALATLFCQMKAKSDRLPITTFRLFSPYGYYEEATRLIPSVILSCLRGKSPEVSSPCAVRDFIFIEDVIDVYLRVVANKDKIAGEIFNIGYGVQYSVKEVVNEIIQLTGNIVKPVYNSVFNPRIEPEIWQADISKARNVLGWGPKYDLKMGLSKSISWFAENMILYQKTMGG</sequence>
<evidence type="ECO:0000313" key="3">
    <source>
        <dbReference type="EMBL" id="OQB73287.1"/>
    </source>
</evidence>
<dbReference type="PANTHER" id="PTHR43000">
    <property type="entry name" value="DTDP-D-GLUCOSE 4,6-DEHYDRATASE-RELATED"/>
    <property type="match status" value="1"/>
</dbReference>
<reference evidence="3" key="1">
    <citation type="submission" date="2017-02" db="EMBL/GenBank/DDBJ databases">
        <title>Delving into the versatile metabolic prowess of the omnipresent phylum Bacteroidetes.</title>
        <authorList>
            <person name="Nobu M.K."/>
            <person name="Mei R."/>
            <person name="Narihiro T."/>
            <person name="Kuroda K."/>
            <person name="Liu W.-T."/>
        </authorList>
    </citation>
    <scope>NUCLEOTIDE SEQUENCE</scope>
    <source>
        <strain evidence="3">ADurb.Bin131</strain>
    </source>
</reference>
<accession>A0A1V6C8P3</accession>
<evidence type="ECO:0000256" key="1">
    <source>
        <dbReference type="ARBA" id="ARBA00007637"/>
    </source>
</evidence>
<dbReference type="AlphaFoldDB" id="A0A1V6C8P3"/>
<protein>
    <submittedName>
        <fullName evidence="3">UDP-glucose 4-epimerase</fullName>
        <ecNumber evidence="3">5.1.3.2</ecNumber>
    </submittedName>
</protein>
<dbReference type="SUPFAM" id="SSF51735">
    <property type="entry name" value="NAD(P)-binding Rossmann-fold domains"/>
    <property type="match status" value="1"/>
</dbReference>
<dbReference type="EC" id="5.1.3.2" evidence="3"/>
<gene>
    <name evidence="3" type="primary">galE_1</name>
    <name evidence="3" type="ORF">BWX89_01021</name>
</gene>
<proteinExistence type="inferred from homology"/>
<organism evidence="3">
    <name type="scientific">candidate division TA06 bacterium ADurb.Bin131</name>
    <dbReference type="NCBI Taxonomy" id="1852827"/>
    <lineage>
        <taxon>Bacteria</taxon>
        <taxon>Bacteria division TA06</taxon>
    </lineage>
</organism>
<feature type="domain" description="NAD-dependent epimerase/dehydratase" evidence="2">
    <location>
        <begin position="7"/>
        <end position="238"/>
    </location>
</feature>
<keyword evidence="3" id="KW-0413">Isomerase</keyword>
<comment type="caution">
    <text evidence="3">The sequence shown here is derived from an EMBL/GenBank/DDBJ whole genome shotgun (WGS) entry which is preliminary data.</text>
</comment>
<dbReference type="InterPro" id="IPR001509">
    <property type="entry name" value="Epimerase_deHydtase"/>
</dbReference>
<dbReference type="Pfam" id="PF01370">
    <property type="entry name" value="Epimerase"/>
    <property type="match status" value="1"/>
</dbReference>